<keyword evidence="1" id="KW-0505">Motor protein</keyword>
<proteinExistence type="inferred from homology"/>
<name>S9UD28_9TRYP</name>
<dbReference type="Proteomes" id="UP000515908">
    <property type="component" value="Chromosome 09"/>
</dbReference>
<organism evidence="2 3">
    <name type="scientific">Angomonas deanei</name>
    <dbReference type="NCBI Taxonomy" id="59799"/>
    <lineage>
        <taxon>Eukaryota</taxon>
        <taxon>Discoba</taxon>
        <taxon>Euglenozoa</taxon>
        <taxon>Kinetoplastea</taxon>
        <taxon>Metakinetoplastina</taxon>
        <taxon>Trypanosomatida</taxon>
        <taxon>Trypanosomatidae</taxon>
        <taxon>Strigomonadinae</taxon>
        <taxon>Angomonas</taxon>
    </lineage>
</organism>
<evidence type="ECO:0000313" key="3">
    <source>
        <dbReference type="Proteomes" id="UP000515908"/>
    </source>
</evidence>
<sequence length="142" mass="16263">MPHDTAVIHDSAMGWDMQQDCVDCAVYALATLPKKVVPHDPQRPVHGGTTIDYSISLPDQNTIAKFMKNELDSKYGPCWHVVVGHSYGSLVGHVEDHCIYFSIEDIFFLLWRMDKDYESVGVDVRELQLSQQVKRDAMKQYY</sequence>
<keyword evidence="3" id="KW-1185">Reference proteome</keyword>
<dbReference type="InterPro" id="IPR001372">
    <property type="entry name" value="Dynein_light_chain_typ-1/2"/>
</dbReference>
<dbReference type="EMBL" id="LR877153">
    <property type="protein sequence ID" value="CAD2217571.1"/>
    <property type="molecule type" value="Genomic_DNA"/>
</dbReference>
<dbReference type="GO" id="GO:0007017">
    <property type="term" value="P:microtubule-based process"/>
    <property type="evidence" value="ECO:0007669"/>
    <property type="project" value="InterPro"/>
</dbReference>
<dbReference type="GO" id="GO:0045505">
    <property type="term" value="F:dynein intermediate chain binding"/>
    <property type="evidence" value="ECO:0007669"/>
    <property type="project" value="TreeGrafter"/>
</dbReference>
<dbReference type="Gene3D" id="3.30.740.10">
    <property type="entry name" value="Protein Inhibitor Of Neuronal Nitric Oxide Synthase"/>
    <property type="match status" value="1"/>
</dbReference>
<comment type="similarity">
    <text evidence="1">Belongs to the dynein light chain family.</text>
</comment>
<keyword evidence="1" id="KW-0493">Microtubule</keyword>
<dbReference type="PANTHER" id="PTHR11886:SF36">
    <property type="entry name" value="DYNEIN LIGHT CHAIN"/>
    <property type="match status" value="1"/>
</dbReference>
<dbReference type="InterPro" id="IPR037177">
    <property type="entry name" value="DLC_sf"/>
</dbReference>
<reference evidence="2 3" key="1">
    <citation type="submission" date="2020-08" db="EMBL/GenBank/DDBJ databases">
        <authorList>
            <person name="Newling K."/>
            <person name="Davey J."/>
            <person name="Forrester S."/>
        </authorList>
    </citation>
    <scope>NUCLEOTIDE SEQUENCE [LARGE SCALE GENOMIC DNA]</scope>
    <source>
        <strain evidence="3">Crithidia deanei Carvalho (ATCC PRA-265)</strain>
    </source>
</reference>
<dbReference type="AlphaFoldDB" id="S9UD28"/>
<evidence type="ECO:0000256" key="1">
    <source>
        <dbReference type="RuleBase" id="RU365010"/>
    </source>
</evidence>
<accession>S9UD28</accession>
<keyword evidence="1" id="KW-0206">Cytoskeleton</keyword>
<dbReference type="OrthoDB" id="10033309at2759"/>
<dbReference type="VEuPathDB" id="TriTrypDB:ADEAN_000504900"/>
<protein>
    <recommendedName>
        <fullName evidence="1">Dynein light chain</fullName>
    </recommendedName>
</protein>
<keyword evidence="1" id="KW-0963">Cytoplasm</keyword>
<dbReference type="GO" id="GO:0005868">
    <property type="term" value="C:cytoplasmic dynein complex"/>
    <property type="evidence" value="ECO:0007669"/>
    <property type="project" value="TreeGrafter"/>
</dbReference>
<gene>
    <name evidence="2" type="ORF">ADEAN_000504900</name>
</gene>
<dbReference type="GO" id="GO:0005874">
    <property type="term" value="C:microtubule"/>
    <property type="evidence" value="ECO:0007669"/>
    <property type="project" value="UniProtKB-KW"/>
</dbReference>
<evidence type="ECO:0000313" key="2">
    <source>
        <dbReference type="EMBL" id="CAD2217571.1"/>
    </source>
</evidence>
<dbReference type="PANTHER" id="PTHR11886">
    <property type="entry name" value="DYNEIN LIGHT CHAIN"/>
    <property type="match status" value="1"/>
</dbReference>
<dbReference type="SMART" id="SM01375">
    <property type="entry name" value="Dynein_light"/>
    <property type="match status" value="1"/>
</dbReference>
<dbReference type="Pfam" id="PF01221">
    <property type="entry name" value="Dynein_light"/>
    <property type="match status" value="1"/>
</dbReference>
<comment type="subcellular location">
    <subcellularLocation>
        <location evidence="1">Cytoplasm</location>
        <location evidence="1">Cytoskeleton</location>
    </subcellularLocation>
</comment>
<dbReference type="SUPFAM" id="SSF54648">
    <property type="entry name" value="DLC"/>
    <property type="match status" value="1"/>
</dbReference>
<keyword evidence="1" id="KW-0243">Dynein</keyword>